<accession>A0A182Q8Y5</accession>
<name>A0A182Q8Y5_9DIPT</name>
<feature type="chain" id="PRO_5008132517" description="Secreted protein" evidence="1">
    <location>
        <begin position="22"/>
        <end position="268"/>
    </location>
</feature>
<protein>
    <recommendedName>
        <fullName evidence="4">Secreted protein</fullName>
    </recommendedName>
</protein>
<organism evidence="2 3">
    <name type="scientific">Anopheles farauti</name>
    <dbReference type="NCBI Taxonomy" id="69004"/>
    <lineage>
        <taxon>Eukaryota</taxon>
        <taxon>Metazoa</taxon>
        <taxon>Ecdysozoa</taxon>
        <taxon>Arthropoda</taxon>
        <taxon>Hexapoda</taxon>
        <taxon>Insecta</taxon>
        <taxon>Pterygota</taxon>
        <taxon>Neoptera</taxon>
        <taxon>Endopterygota</taxon>
        <taxon>Diptera</taxon>
        <taxon>Nematocera</taxon>
        <taxon>Culicoidea</taxon>
        <taxon>Culicidae</taxon>
        <taxon>Anophelinae</taxon>
        <taxon>Anopheles</taxon>
    </lineage>
</organism>
<keyword evidence="3" id="KW-1185">Reference proteome</keyword>
<keyword evidence="1" id="KW-0732">Signal</keyword>
<evidence type="ECO:0000256" key="1">
    <source>
        <dbReference type="SAM" id="SignalP"/>
    </source>
</evidence>
<dbReference type="EnsemblMetazoa" id="AFAF005415-RA">
    <property type="protein sequence ID" value="AFAF005415-PA"/>
    <property type="gene ID" value="AFAF005415"/>
</dbReference>
<evidence type="ECO:0000313" key="3">
    <source>
        <dbReference type="Proteomes" id="UP000075886"/>
    </source>
</evidence>
<dbReference type="AlphaFoldDB" id="A0A182Q8Y5"/>
<dbReference type="Proteomes" id="UP000075886">
    <property type="component" value="Unassembled WGS sequence"/>
</dbReference>
<dbReference type="EMBL" id="AXCN02001607">
    <property type="status" value="NOT_ANNOTATED_CDS"/>
    <property type="molecule type" value="Genomic_DNA"/>
</dbReference>
<proteinExistence type="predicted"/>
<sequence>MTELEMMVVVVVVVVIELISSVSPPDVDPPFRADELPERPGLGVSFACVPELSHSSLNESLKLSLNIGGGAGLMSFRLNCSPSDELLVLSEYFFCRFFPGKLCCCCCNCCCSTYSVKGIGLELRLSGVWPRGGSGGAVGEQTAGSVGMPLLPVLSRGGMCGTGEENLHLLENQPLQTLHVHALVTSFGRFGETFGKKCILILAETTVYVRIDRTLQAHRERVKITLRIQTVLNDEIRQLLVDVGDRFTRKLYRCQLVLRSGMWNVDGL</sequence>
<feature type="signal peptide" evidence="1">
    <location>
        <begin position="1"/>
        <end position="21"/>
    </location>
</feature>
<dbReference type="VEuPathDB" id="VectorBase:AFAF005415"/>
<evidence type="ECO:0008006" key="4">
    <source>
        <dbReference type="Google" id="ProtNLM"/>
    </source>
</evidence>
<evidence type="ECO:0000313" key="2">
    <source>
        <dbReference type="EnsemblMetazoa" id="AFAF005415-PA"/>
    </source>
</evidence>
<reference evidence="2" key="2">
    <citation type="submission" date="2020-05" db="UniProtKB">
        <authorList>
            <consortium name="EnsemblMetazoa"/>
        </authorList>
    </citation>
    <scope>IDENTIFICATION</scope>
    <source>
        <strain evidence="2">FAR1</strain>
    </source>
</reference>
<reference evidence="3" key="1">
    <citation type="submission" date="2014-01" db="EMBL/GenBank/DDBJ databases">
        <title>The Genome Sequence of Anopheles farauti FAR1 (V2).</title>
        <authorList>
            <consortium name="The Broad Institute Genomics Platform"/>
            <person name="Neafsey D.E."/>
            <person name="Besansky N."/>
            <person name="Howell P."/>
            <person name="Walton C."/>
            <person name="Young S.K."/>
            <person name="Zeng Q."/>
            <person name="Gargeya S."/>
            <person name="Fitzgerald M."/>
            <person name="Haas B."/>
            <person name="Abouelleil A."/>
            <person name="Allen A.W."/>
            <person name="Alvarado L."/>
            <person name="Arachchi H.M."/>
            <person name="Berlin A.M."/>
            <person name="Chapman S.B."/>
            <person name="Gainer-Dewar J."/>
            <person name="Goldberg J."/>
            <person name="Griggs A."/>
            <person name="Gujja S."/>
            <person name="Hansen M."/>
            <person name="Howarth C."/>
            <person name="Imamovic A."/>
            <person name="Ireland A."/>
            <person name="Larimer J."/>
            <person name="McCowan C."/>
            <person name="Murphy C."/>
            <person name="Pearson M."/>
            <person name="Poon T.W."/>
            <person name="Priest M."/>
            <person name="Roberts A."/>
            <person name="Saif S."/>
            <person name="Shea T."/>
            <person name="Sisk P."/>
            <person name="Sykes S."/>
            <person name="Wortman J."/>
            <person name="Nusbaum C."/>
            <person name="Birren B."/>
        </authorList>
    </citation>
    <scope>NUCLEOTIDE SEQUENCE [LARGE SCALE GENOMIC DNA]</scope>
    <source>
        <strain evidence="3">FAR1</strain>
    </source>
</reference>